<reference evidence="2 3" key="1">
    <citation type="submission" date="2024-03" db="EMBL/GenBank/DDBJ databases">
        <title>Cognatishimia coralii sp. nov., a marine bacterium isolated from coral surrounding seawater.</title>
        <authorList>
            <person name="Liu X."/>
            <person name="Liu S."/>
            <person name="Sun H."/>
            <person name="Zhang Y."/>
        </authorList>
    </citation>
    <scope>NUCLEOTIDE SEQUENCE [LARGE SCALE GENOMIC DNA]</scope>
    <source>
        <strain evidence="2 3">D5M38</strain>
    </source>
</reference>
<accession>A0ABU8QHL4</accession>
<evidence type="ECO:0000313" key="2">
    <source>
        <dbReference type="EMBL" id="MEJ5218851.1"/>
    </source>
</evidence>
<organism evidence="2 3">
    <name type="scientific">Cognatishimia coralii</name>
    <dbReference type="NCBI Taxonomy" id="3083254"/>
    <lineage>
        <taxon>Bacteria</taxon>
        <taxon>Pseudomonadati</taxon>
        <taxon>Pseudomonadota</taxon>
        <taxon>Alphaproteobacteria</taxon>
        <taxon>Rhodobacterales</taxon>
        <taxon>Paracoccaceae</taxon>
        <taxon>Cognatishimia</taxon>
    </lineage>
</organism>
<proteinExistence type="predicted"/>
<evidence type="ECO:0000313" key="3">
    <source>
        <dbReference type="Proteomes" id="UP001368270"/>
    </source>
</evidence>
<comment type="caution">
    <text evidence="2">The sequence shown here is derived from an EMBL/GenBank/DDBJ whole genome shotgun (WGS) entry which is preliminary data.</text>
</comment>
<keyword evidence="3" id="KW-1185">Reference proteome</keyword>
<evidence type="ECO:0000259" key="1">
    <source>
        <dbReference type="Pfam" id="PF05272"/>
    </source>
</evidence>
<sequence>MESSNGLKSGQWTSVFGQVVPEADVSTRQQLKGNPNNTSKLINELCDTLIWTDAKKPQIVANTANAAAFMRLHPQWQNVLAFDTFRYTGVLSKPIPGSNCGDAFCAMRPVKDTDYVAAQQWLQANGMPRIAKQAVIDAMDLVAAENRVDPLFNEVERCQSKWDGEHRLEKLFTDYFEAEINNAYTRELGKIAMMTLVLRAIHPGGFQKMVPILEGPQSIGKSRGVAALCFSSEWFGDSLPPIHNKDVSGYLRGKFIIEIAELSATKRADIDELKSFVSRSVEKYRPPYGRKEVEEPRRCMLWGTTNREDYLRDETGNCRFFPVRLKSVNVERLERDRDQLIGEAATLLKEAMSARENWWQFSNEAEELLVVERDSRGEDHPWTSQVLAFVSELTEVAIPNILYSGDEKTPKGLGIPKACGSRRDSNAVAGILKANGWTREGKFTSGKWKGQARYRIKELAVEN</sequence>
<protein>
    <submittedName>
        <fullName evidence="2">Virulence-associated E family protein</fullName>
    </submittedName>
</protein>
<dbReference type="Pfam" id="PF05272">
    <property type="entry name" value="VapE-like_dom"/>
    <property type="match status" value="1"/>
</dbReference>
<dbReference type="RefSeq" id="WP_339403689.1">
    <property type="nucleotide sequence ID" value="NZ_JBBGAZ010000005.1"/>
</dbReference>
<dbReference type="Proteomes" id="UP001368270">
    <property type="component" value="Unassembled WGS sequence"/>
</dbReference>
<dbReference type="InterPro" id="IPR007936">
    <property type="entry name" value="VapE-like_dom"/>
</dbReference>
<dbReference type="PANTHER" id="PTHR34985:SF1">
    <property type="entry name" value="SLR0554 PROTEIN"/>
    <property type="match status" value="1"/>
</dbReference>
<feature type="domain" description="Virulence-associated protein E-like" evidence="1">
    <location>
        <begin position="158"/>
        <end position="372"/>
    </location>
</feature>
<gene>
    <name evidence="2" type="ORF">WG622_11395</name>
</gene>
<dbReference type="EMBL" id="JBBGAZ010000005">
    <property type="protein sequence ID" value="MEJ5218851.1"/>
    <property type="molecule type" value="Genomic_DNA"/>
</dbReference>
<name>A0ABU8QHL4_9RHOB</name>
<dbReference type="PANTHER" id="PTHR34985">
    <property type="entry name" value="SLR0554 PROTEIN"/>
    <property type="match status" value="1"/>
</dbReference>